<evidence type="ECO:0000259" key="9">
    <source>
        <dbReference type="PROSITE" id="PS50011"/>
    </source>
</evidence>
<feature type="compositionally biased region" description="Polar residues" evidence="8">
    <location>
        <begin position="431"/>
        <end position="446"/>
    </location>
</feature>
<dbReference type="InterPro" id="IPR011009">
    <property type="entry name" value="Kinase-like_dom_sf"/>
</dbReference>
<evidence type="ECO:0000256" key="4">
    <source>
        <dbReference type="ARBA" id="ARBA00022741"/>
    </source>
</evidence>
<dbReference type="SMART" id="SM00220">
    <property type="entry name" value="S_TKc"/>
    <property type="match status" value="1"/>
</dbReference>
<evidence type="ECO:0000256" key="7">
    <source>
        <dbReference type="PROSITE-ProRule" id="PRU10141"/>
    </source>
</evidence>
<feature type="region of interest" description="Disordered" evidence="8">
    <location>
        <begin position="1217"/>
        <end position="1236"/>
    </location>
</feature>
<keyword evidence="1" id="KW-0723">Serine/threonine-protein kinase</keyword>
<keyword evidence="6 7" id="KW-0067">ATP-binding</keyword>
<name>A0A5K3F3Q0_MESCO</name>
<keyword evidence="2" id="KW-0597">Phosphoprotein</keyword>
<evidence type="ECO:0000259" key="10">
    <source>
        <dbReference type="PROSITE" id="PS51285"/>
    </source>
</evidence>
<dbReference type="InterPro" id="IPR000961">
    <property type="entry name" value="AGC-kinase_C"/>
</dbReference>
<evidence type="ECO:0000256" key="1">
    <source>
        <dbReference type="ARBA" id="ARBA00022527"/>
    </source>
</evidence>
<feature type="binding site" evidence="7">
    <location>
        <position position="954"/>
    </location>
    <ligand>
        <name>ATP</name>
        <dbReference type="ChEBI" id="CHEBI:30616"/>
    </ligand>
</feature>
<dbReference type="GO" id="GO:0005524">
    <property type="term" value="F:ATP binding"/>
    <property type="evidence" value="ECO:0007669"/>
    <property type="project" value="UniProtKB-UniRule"/>
</dbReference>
<feature type="domain" description="Protein kinase" evidence="9">
    <location>
        <begin position="925"/>
        <end position="1184"/>
    </location>
</feature>
<feature type="domain" description="AGC-kinase C-terminal" evidence="10">
    <location>
        <begin position="1185"/>
        <end position="1247"/>
    </location>
</feature>
<protein>
    <submittedName>
        <fullName evidence="11 12">Protein kinase domain-containing protein</fullName>
    </submittedName>
</protein>
<evidence type="ECO:0000256" key="6">
    <source>
        <dbReference type="ARBA" id="ARBA00022840"/>
    </source>
</evidence>
<dbReference type="GO" id="GO:0004674">
    <property type="term" value="F:protein serine/threonine kinase activity"/>
    <property type="evidence" value="ECO:0007669"/>
    <property type="project" value="UniProtKB-KW"/>
</dbReference>
<evidence type="ECO:0000313" key="11">
    <source>
        <dbReference type="WBParaSite" id="MCU_005296-RD"/>
    </source>
</evidence>
<organism evidence="11">
    <name type="scientific">Mesocestoides corti</name>
    <name type="common">Flatworm</name>
    <dbReference type="NCBI Taxonomy" id="53468"/>
    <lineage>
        <taxon>Eukaryota</taxon>
        <taxon>Metazoa</taxon>
        <taxon>Spiralia</taxon>
        <taxon>Lophotrochozoa</taxon>
        <taxon>Platyhelminthes</taxon>
        <taxon>Cestoda</taxon>
        <taxon>Eucestoda</taxon>
        <taxon>Cyclophyllidea</taxon>
        <taxon>Mesocestoididae</taxon>
        <taxon>Mesocestoides</taxon>
    </lineage>
</organism>
<dbReference type="WBParaSite" id="MCU_005296-RF">
    <property type="protein sequence ID" value="MCU_005296-RF"/>
    <property type="gene ID" value="MCU_005296"/>
</dbReference>
<dbReference type="Pfam" id="PF00433">
    <property type="entry name" value="Pkinase_C"/>
    <property type="match status" value="1"/>
</dbReference>
<evidence type="ECO:0000256" key="8">
    <source>
        <dbReference type="SAM" id="MobiDB-lite"/>
    </source>
</evidence>
<dbReference type="PROSITE" id="PS00108">
    <property type="entry name" value="PROTEIN_KINASE_ST"/>
    <property type="match status" value="1"/>
</dbReference>
<evidence type="ECO:0000256" key="5">
    <source>
        <dbReference type="ARBA" id="ARBA00022777"/>
    </source>
</evidence>
<dbReference type="Gene3D" id="1.10.510.10">
    <property type="entry name" value="Transferase(Phosphotransferase) domain 1"/>
    <property type="match status" value="1"/>
</dbReference>
<keyword evidence="4 7" id="KW-0547">Nucleotide-binding</keyword>
<sequence length="1247" mass="137577">MTKVEDLFKAKRNDWTDGKASSLTDSAGTKTTFVEAGPSLPFCVLHQCYASLPKGEKASKGCFPRCPGAKARSGGSLEDIFTAVSRSSTFSDEHREHHHKKRQETLYPIPAKLLSPNEVNPPICGTHFIACHLHCIGAPEPGGCLGSLCQMPEGCPFCKPQLRNQQYCSDTDISGIQLARAQQFHQGHCTCHANVRLLPKTSNSFTANSHQYHKSRPVNHYQVAGKIPLRISPARVLSYKSDSELAPSRSSVHSRSGQNDGGWVHEPVQLVYENHLSPTAHGHPGSRRQSEPGHQPTKGFHSELPSHRMNGASKVLYASKQGASGRLNGASKSSPNGNMPLLTVSSSEMFSESSISLPQPQTVRKQDAAYASPPQSSQRPYGPGLFEENRIKFDYTKPAGIPYFDSSTPSNAESNGSVAIGRTPRHPGPQPSKNFLQDSNASQPPTSGIGFREDGRRPPSQKAPKDPSLNASFKFQCGADPQIAPDPQEAPPRQQGVPPEIKIQARSKTSTDSSSSFPTDTPVGGGNALDDTLNTEETIPLPRYSRPSSPRTPQPPISPSSSENSEDFFTRLREKQSQGTLTDEEDSRNSNHPYEMILNFRPDDATVPGFKLPVQDNGNLDQVGFQSLASFERSSNDYEQQMSAAMMKPGNLPPPPEDNYEDTLLVPKGENHMNKTNGTQGPPVSSAQPKPPGQTEQSFDLTTKVSHPVGNLIHQRLKELTMSLGVDPAPSDRDYSASKQVTPGNKTVDPRIERICAQNRTIESIQQVPPLNAGNKPQPDVIPESQRFERWDKGINLQFGSLTKDDVVSPSSVDYSMTQITPPGWREDEEPLYENVSASRTTESLISRRVRELGGKQVHHGPQRDTLKPLNGPIEANPKGGHIQPVQRGQLVSQRMKELAAATGYSQSPVSTTPGNHRKTEIEEFRLVAVLGQGNFGKVLLAEQTGKQQYYALKTFKKVELLREKNVECLATEKRVLQVITEARHPFFAHMKACLQSKDYAVIVLDYIPGGDLMQHIQQGPFSEERTLFYSACVVLALEFLHSRNIMYRDLKLENLLLTANGYLKLVDFGLCKEGMGPHDETSTFCGTPEFLAPEMLNANGYTRAADWWSLGVLIYEMLLGKCPFSGIREEDVYDSILRSEAKIPINIGWKAGDIIRKFLQKNPTRRLGAVPAGVAEVKAQPFFSGINFDLLLAQKLQPPFAPTLVNMEDVSNFDKRHTSEKARFTPPDRSISPHDDKRYFANFDYF</sequence>
<dbReference type="PROSITE" id="PS51285">
    <property type="entry name" value="AGC_KINASE_CTER"/>
    <property type="match status" value="1"/>
</dbReference>
<feature type="compositionally biased region" description="Low complexity" evidence="8">
    <location>
        <begin position="540"/>
        <end position="549"/>
    </location>
</feature>
<feature type="compositionally biased region" description="Polar residues" evidence="8">
    <location>
        <begin position="405"/>
        <end position="417"/>
    </location>
</feature>
<dbReference type="SUPFAM" id="SSF56112">
    <property type="entry name" value="Protein kinase-like (PK-like)"/>
    <property type="match status" value="1"/>
</dbReference>
<feature type="compositionally biased region" description="Polar residues" evidence="8">
    <location>
        <begin position="248"/>
        <end position="258"/>
    </location>
</feature>
<dbReference type="FunFam" id="1.10.510.10:FF:000210">
    <property type="entry name" value="Non-specific serine/threonine protein kinase"/>
    <property type="match status" value="1"/>
</dbReference>
<feature type="region of interest" description="Disordered" evidence="8">
    <location>
        <begin position="668"/>
        <end position="698"/>
    </location>
</feature>
<dbReference type="WBParaSite" id="MCU_005296-RD">
    <property type="protein sequence ID" value="MCU_005296-RD"/>
    <property type="gene ID" value="MCU_005296"/>
</dbReference>
<keyword evidence="5" id="KW-0418">Kinase</keyword>
<feature type="region of interest" description="Disordered" evidence="8">
    <location>
        <begin position="402"/>
        <end position="594"/>
    </location>
</feature>
<dbReference type="PROSITE" id="PS00107">
    <property type="entry name" value="PROTEIN_KINASE_ATP"/>
    <property type="match status" value="1"/>
</dbReference>
<evidence type="ECO:0000313" key="12">
    <source>
        <dbReference type="WBParaSite" id="MCU_005296-RF"/>
    </source>
</evidence>
<feature type="region of interest" description="Disordered" evidence="8">
    <location>
        <begin position="242"/>
        <end position="263"/>
    </location>
</feature>
<evidence type="ECO:0000256" key="2">
    <source>
        <dbReference type="ARBA" id="ARBA00022553"/>
    </source>
</evidence>
<feature type="compositionally biased region" description="Low complexity" evidence="8">
    <location>
        <begin position="507"/>
        <end position="522"/>
    </location>
</feature>
<feature type="compositionally biased region" description="Polar residues" evidence="8">
    <location>
        <begin position="674"/>
        <end position="698"/>
    </location>
</feature>
<proteinExistence type="predicted"/>
<feature type="region of interest" description="Disordered" evidence="8">
    <location>
        <begin position="324"/>
        <end position="343"/>
    </location>
</feature>
<dbReference type="SMART" id="SM00133">
    <property type="entry name" value="S_TK_X"/>
    <property type="match status" value="1"/>
</dbReference>
<feature type="region of interest" description="Disordered" evidence="8">
    <location>
        <begin position="276"/>
        <end position="307"/>
    </location>
</feature>
<dbReference type="Gene3D" id="3.30.200.20">
    <property type="entry name" value="Phosphorylase Kinase, domain 1"/>
    <property type="match status" value="1"/>
</dbReference>
<accession>A0A5K3F3Q0</accession>
<dbReference type="AlphaFoldDB" id="A0A5K3F3Q0"/>
<dbReference type="Pfam" id="PF00069">
    <property type="entry name" value="Pkinase"/>
    <property type="match status" value="1"/>
</dbReference>
<keyword evidence="3" id="KW-0808">Transferase</keyword>
<evidence type="ECO:0000256" key="3">
    <source>
        <dbReference type="ARBA" id="ARBA00022679"/>
    </source>
</evidence>
<reference evidence="11 12" key="1">
    <citation type="submission" date="2019-11" db="UniProtKB">
        <authorList>
            <consortium name="WormBaseParasite"/>
        </authorList>
    </citation>
    <scope>IDENTIFICATION</scope>
</reference>
<feature type="region of interest" description="Disordered" evidence="8">
    <location>
        <begin position="350"/>
        <end position="385"/>
    </location>
</feature>
<dbReference type="PROSITE" id="PS50011">
    <property type="entry name" value="PROTEIN_KINASE_DOM"/>
    <property type="match status" value="1"/>
</dbReference>
<dbReference type="InterPro" id="IPR000719">
    <property type="entry name" value="Prot_kinase_dom"/>
</dbReference>
<dbReference type="InterPro" id="IPR008271">
    <property type="entry name" value="Ser/Thr_kinase_AS"/>
</dbReference>
<dbReference type="PANTHER" id="PTHR24351">
    <property type="entry name" value="RIBOSOMAL PROTEIN S6 KINASE"/>
    <property type="match status" value="1"/>
</dbReference>
<dbReference type="InterPro" id="IPR017441">
    <property type="entry name" value="Protein_kinase_ATP_BS"/>
</dbReference>
<dbReference type="InterPro" id="IPR017892">
    <property type="entry name" value="Pkinase_C"/>
</dbReference>